<keyword evidence="4" id="KW-1185">Reference proteome</keyword>
<protein>
    <recommendedName>
        <fullName evidence="5">Lipoprotein</fullName>
    </recommendedName>
</protein>
<accession>A0ABV9MD07</accession>
<evidence type="ECO:0000256" key="2">
    <source>
        <dbReference type="SAM" id="SignalP"/>
    </source>
</evidence>
<proteinExistence type="predicted"/>
<comment type="caution">
    <text evidence="3">The sequence shown here is derived from an EMBL/GenBank/DDBJ whole genome shotgun (WGS) entry which is preliminary data.</text>
</comment>
<feature type="compositionally biased region" description="Acidic residues" evidence="1">
    <location>
        <begin position="39"/>
        <end position="67"/>
    </location>
</feature>
<feature type="chain" id="PRO_5047264424" description="Lipoprotein" evidence="2">
    <location>
        <begin position="23"/>
        <end position="239"/>
    </location>
</feature>
<name>A0ABV9MD07_9BACL</name>
<evidence type="ECO:0000313" key="4">
    <source>
        <dbReference type="Proteomes" id="UP001595932"/>
    </source>
</evidence>
<dbReference type="EMBL" id="JBHSGL010000005">
    <property type="protein sequence ID" value="MFC4713040.1"/>
    <property type="molecule type" value="Genomic_DNA"/>
</dbReference>
<evidence type="ECO:0008006" key="5">
    <source>
        <dbReference type="Google" id="ProtNLM"/>
    </source>
</evidence>
<evidence type="ECO:0000256" key="1">
    <source>
        <dbReference type="SAM" id="MobiDB-lite"/>
    </source>
</evidence>
<gene>
    <name evidence="3" type="ORF">ACFO5U_09225</name>
</gene>
<dbReference type="RefSeq" id="WP_377278625.1">
    <property type="nucleotide sequence ID" value="NZ_JBHSGL010000005.1"/>
</dbReference>
<feature type="region of interest" description="Disordered" evidence="1">
    <location>
        <begin position="22"/>
        <end position="68"/>
    </location>
</feature>
<sequence length="239" mass="25906">MKKFSGLLLSAVILGGCGTAVTDSAEDANVNGTGGTESTETEATETEATETEATETEVESSENDPIEVTDPTGLQLYMPEMGLVKNFQVEDYEITREVLEVSGNKVLEEITFGDAATVEVTEWTETTMNMVIETAELEGERDISIEGLVPMDGPVVMIDEENNTEGEWIMTSKDATLETEAGTFEDVLIVQQVLKSEASDQVMTNTRYFAPGLGFIQEESVVENGADKQESIIGLVSYE</sequence>
<reference evidence="4" key="1">
    <citation type="journal article" date="2019" name="Int. J. Syst. Evol. Microbiol.">
        <title>The Global Catalogue of Microorganisms (GCM) 10K type strain sequencing project: providing services to taxonomists for standard genome sequencing and annotation.</title>
        <authorList>
            <consortium name="The Broad Institute Genomics Platform"/>
            <consortium name="The Broad Institute Genome Sequencing Center for Infectious Disease"/>
            <person name="Wu L."/>
            <person name="Ma J."/>
        </authorList>
    </citation>
    <scope>NUCLEOTIDE SEQUENCE [LARGE SCALE GENOMIC DNA]</scope>
    <source>
        <strain evidence="4">CGMCC 1.12151</strain>
    </source>
</reference>
<dbReference type="Proteomes" id="UP001595932">
    <property type="component" value="Unassembled WGS sequence"/>
</dbReference>
<dbReference type="PROSITE" id="PS51257">
    <property type="entry name" value="PROKAR_LIPOPROTEIN"/>
    <property type="match status" value="1"/>
</dbReference>
<feature type="signal peptide" evidence="2">
    <location>
        <begin position="1"/>
        <end position="22"/>
    </location>
</feature>
<keyword evidence="2" id="KW-0732">Signal</keyword>
<evidence type="ECO:0000313" key="3">
    <source>
        <dbReference type="EMBL" id="MFC4713040.1"/>
    </source>
</evidence>
<organism evidence="3 4">
    <name type="scientific">Planococcus dechangensis</name>
    <dbReference type="NCBI Taxonomy" id="1176255"/>
    <lineage>
        <taxon>Bacteria</taxon>
        <taxon>Bacillati</taxon>
        <taxon>Bacillota</taxon>
        <taxon>Bacilli</taxon>
        <taxon>Bacillales</taxon>
        <taxon>Caryophanaceae</taxon>
        <taxon>Planococcus</taxon>
    </lineage>
</organism>